<comment type="caution">
    <text evidence="1">The sequence shown here is derived from an EMBL/GenBank/DDBJ whole genome shotgun (WGS) entry which is preliminary data.</text>
</comment>
<protein>
    <recommendedName>
        <fullName evidence="3">Reverse transcriptase</fullName>
    </recommendedName>
</protein>
<accession>A0AAE0Z524</accession>
<proteinExistence type="predicted"/>
<dbReference type="AlphaFoldDB" id="A0AAE0Z524"/>
<dbReference type="Proteomes" id="UP001283361">
    <property type="component" value="Unassembled WGS sequence"/>
</dbReference>
<gene>
    <name evidence="1" type="ORF">RRG08_008757</name>
</gene>
<organism evidence="1 2">
    <name type="scientific">Elysia crispata</name>
    <name type="common">lettuce slug</name>
    <dbReference type="NCBI Taxonomy" id="231223"/>
    <lineage>
        <taxon>Eukaryota</taxon>
        <taxon>Metazoa</taxon>
        <taxon>Spiralia</taxon>
        <taxon>Lophotrochozoa</taxon>
        <taxon>Mollusca</taxon>
        <taxon>Gastropoda</taxon>
        <taxon>Heterobranchia</taxon>
        <taxon>Euthyneura</taxon>
        <taxon>Panpulmonata</taxon>
        <taxon>Sacoglossa</taxon>
        <taxon>Placobranchoidea</taxon>
        <taxon>Plakobranchidae</taxon>
        <taxon>Elysia</taxon>
    </lineage>
</organism>
<reference evidence="1" key="1">
    <citation type="journal article" date="2023" name="G3 (Bethesda)">
        <title>A reference genome for the long-term kleptoplast-retaining sea slug Elysia crispata morphotype clarki.</title>
        <authorList>
            <person name="Eastman K.E."/>
            <person name="Pendleton A.L."/>
            <person name="Shaikh M.A."/>
            <person name="Suttiyut T."/>
            <person name="Ogas R."/>
            <person name="Tomko P."/>
            <person name="Gavelis G."/>
            <person name="Widhalm J.R."/>
            <person name="Wisecaver J.H."/>
        </authorList>
    </citation>
    <scope>NUCLEOTIDE SEQUENCE</scope>
    <source>
        <strain evidence="1">ECLA1</strain>
    </source>
</reference>
<name>A0AAE0Z524_9GAST</name>
<dbReference type="EMBL" id="JAWDGP010004733">
    <property type="protein sequence ID" value="KAK3762266.1"/>
    <property type="molecule type" value="Genomic_DNA"/>
</dbReference>
<evidence type="ECO:0000313" key="1">
    <source>
        <dbReference type="EMBL" id="KAK3762266.1"/>
    </source>
</evidence>
<evidence type="ECO:0008006" key="3">
    <source>
        <dbReference type="Google" id="ProtNLM"/>
    </source>
</evidence>
<evidence type="ECO:0000313" key="2">
    <source>
        <dbReference type="Proteomes" id="UP001283361"/>
    </source>
</evidence>
<sequence>MYQNEVDMSLEEAKPVKAAIHQRRLAKHPSFSKDDAFDKLSKEQQTLILRLRTGHNRLNKYMYTKFRSSTSPNCSCGNIAQTTEHILQECPTHSELKQQTRPQPRILHEKLHSTVQNLTLDFVRATGL</sequence>
<keyword evidence="2" id="KW-1185">Reference proteome</keyword>